<dbReference type="AlphaFoldDB" id="A0A1C3XUJ0"/>
<protein>
    <submittedName>
        <fullName evidence="1">Uncharacterized protein</fullName>
    </submittedName>
</protein>
<reference evidence="2" key="1">
    <citation type="submission" date="2016-08" db="EMBL/GenBank/DDBJ databases">
        <authorList>
            <person name="Varghese N."/>
            <person name="Submissions Spin"/>
        </authorList>
    </citation>
    <scope>NUCLEOTIDE SEQUENCE [LARGE SCALE GENOMIC DNA]</scope>
    <source>
        <strain evidence="2">ERR11</strain>
    </source>
</reference>
<dbReference type="EMBL" id="FMAI01000060">
    <property type="protein sequence ID" value="SCB55918.1"/>
    <property type="molecule type" value="Genomic_DNA"/>
</dbReference>
<keyword evidence="2" id="KW-1185">Reference proteome</keyword>
<name>A0A1C3XUJ0_9BRAD</name>
<accession>A0A1C3XUJ0</accession>
<organism evidence="1 2">
    <name type="scientific">Bradyrhizobium shewense</name>
    <dbReference type="NCBI Taxonomy" id="1761772"/>
    <lineage>
        <taxon>Bacteria</taxon>
        <taxon>Pseudomonadati</taxon>
        <taxon>Pseudomonadota</taxon>
        <taxon>Alphaproteobacteria</taxon>
        <taxon>Hyphomicrobiales</taxon>
        <taxon>Nitrobacteraceae</taxon>
        <taxon>Bradyrhizobium</taxon>
    </lineage>
</organism>
<proteinExistence type="predicted"/>
<evidence type="ECO:0000313" key="1">
    <source>
        <dbReference type="EMBL" id="SCB55918.1"/>
    </source>
</evidence>
<gene>
    <name evidence="1" type="ORF">GA0061098_106016</name>
</gene>
<sequence length="82" mass="9439">MDRQQVRLKRNAQAIYQDLVDQFGFTASYESVKRFVRALRHIDPKQFDRLKFAPGEEARSIMAKPRCPVIQRAVVTAGRACS</sequence>
<evidence type="ECO:0000313" key="2">
    <source>
        <dbReference type="Proteomes" id="UP000199184"/>
    </source>
</evidence>
<dbReference type="Proteomes" id="UP000199184">
    <property type="component" value="Unassembled WGS sequence"/>
</dbReference>